<dbReference type="EMBL" id="CACRXK020002124">
    <property type="protein sequence ID" value="CAB3992789.1"/>
    <property type="molecule type" value="Genomic_DNA"/>
</dbReference>
<keyword evidence="4 14" id="KW-0245">EGF-like domain</keyword>
<keyword evidence="12" id="KW-0675">Receptor</keyword>
<dbReference type="InterPro" id="IPR000152">
    <property type="entry name" value="EGF-type_Asp/Asn_hydroxyl_site"/>
</dbReference>
<keyword evidence="13" id="KW-0325">Glycoprotein</keyword>
<keyword evidence="6" id="KW-0732">Signal</keyword>
<dbReference type="SUPFAM" id="SSF49899">
    <property type="entry name" value="Concanavalin A-like lectins/glucanases"/>
    <property type="match status" value="1"/>
</dbReference>
<comment type="caution">
    <text evidence="15">Lacks conserved residue(s) required for the propagation of feature annotation.</text>
</comment>
<dbReference type="Pfam" id="PF00089">
    <property type="entry name" value="Trypsin"/>
    <property type="match status" value="1"/>
</dbReference>
<dbReference type="InterPro" id="IPR013320">
    <property type="entry name" value="ConA-like_dom_sf"/>
</dbReference>
<accession>A0A7D9DS84</accession>
<dbReference type="PROSITE" id="PS00135">
    <property type="entry name" value="TRYPSIN_SER"/>
    <property type="match status" value="1"/>
</dbReference>
<dbReference type="SMART" id="SM00181">
    <property type="entry name" value="EGF"/>
    <property type="match status" value="3"/>
</dbReference>
<evidence type="ECO:0000256" key="4">
    <source>
        <dbReference type="ARBA" id="ARBA00022536"/>
    </source>
</evidence>
<evidence type="ECO:0000256" key="10">
    <source>
        <dbReference type="ARBA" id="ARBA00022837"/>
    </source>
</evidence>
<name>A0A7D9DS84_PARCT</name>
<keyword evidence="17" id="KW-1185">Reference proteome</keyword>
<dbReference type="InterPro" id="IPR001190">
    <property type="entry name" value="SRCR"/>
</dbReference>
<evidence type="ECO:0000256" key="6">
    <source>
        <dbReference type="ARBA" id="ARBA00022729"/>
    </source>
</evidence>
<dbReference type="InterPro" id="IPR001254">
    <property type="entry name" value="Trypsin_dom"/>
</dbReference>
<dbReference type="InterPro" id="IPR000742">
    <property type="entry name" value="EGF"/>
</dbReference>
<dbReference type="Pfam" id="PF00629">
    <property type="entry name" value="MAM"/>
    <property type="match status" value="1"/>
</dbReference>
<keyword evidence="3" id="KW-0964">Secreted</keyword>
<comment type="similarity">
    <text evidence="2">Belongs to the nephronectin family.</text>
</comment>
<dbReference type="Proteomes" id="UP001152795">
    <property type="component" value="Unassembled WGS sequence"/>
</dbReference>
<dbReference type="Gene3D" id="2.10.25.10">
    <property type="entry name" value="Laminin"/>
    <property type="match status" value="3"/>
</dbReference>
<protein>
    <submittedName>
        <fullName evidence="16">Deleted in malignant brain tumors 1</fullName>
    </submittedName>
</protein>
<evidence type="ECO:0000256" key="14">
    <source>
        <dbReference type="PROSITE-ProRule" id="PRU00076"/>
    </source>
</evidence>
<dbReference type="InterPro" id="IPR050127">
    <property type="entry name" value="Serine_Proteases_S1"/>
</dbReference>
<dbReference type="SMART" id="SM00202">
    <property type="entry name" value="SR"/>
    <property type="match status" value="2"/>
</dbReference>
<dbReference type="PRINTS" id="PR00020">
    <property type="entry name" value="MAMDOMAIN"/>
</dbReference>
<dbReference type="SMART" id="SM00179">
    <property type="entry name" value="EGF_CA"/>
    <property type="match status" value="3"/>
</dbReference>
<dbReference type="Gene3D" id="2.40.10.10">
    <property type="entry name" value="Trypsin-like serine proteases"/>
    <property type="match status" value="1"/>
</dbReference>
<evidence type="ECO:0000256" key="5">
    <source>
        <dbReference type="ARBA" id="ARBA00022670"/>
    </source>
</evidence>
<dbReference type="PROSITE" id="PS50240">
    <property type="entry name" value="TRYPSIN_DOM"/>
    <property type="match status" value="1"/>
</dbReference>
<keyword evidence="8" id="KW-0378">Hydrolase</keyword>
<evidence type="ECO:0000256" key="8">
    <source>
        <dbReference type="ARBA" id="ARBA00022801"/>
    </source>
</evidence>
<dbReference type="PROSITE" id="PS01186">
    <property type="entry name" value="EGF_2"/>
    <property type="match status" value="2"/>
</dbReference>
<dbReference type="Pfam" id="PF12947">
    <property type="entry name" value="EGF_3"/>
    <property type="match status" value="2"/>
</dbReference>
<dbReference type="SUPFAM" id="SSF56487">
    <property type="entry name" value="SRCR-like"/>
    <property type="match status" value="2"/>
</dbReference>
<dbReference type="PRINTS" id="PR00722">
    <property type="entry name" value="CHYMOTRYPSIN"/>
</dbReference>
<organism evidence="16 17">
    <name type="scientific">Paramuricea clavata</name>
    <name type="common">Red gorgonian</name>
    <name type="synonym">Violescent sea-whip</name>
    <dbReference type="NCBI Taxonomy" id="317549"/>
    <lineage>
        <taxon>Eukaryota</taxon>
        <taxon>Metazoa</taxon>
        <taxon>Cnidaria</taxon>
        <taxon>Anthozoa</taxon>
        <taxon>Octocorallia</taxon>
        <taxon>Malacalcyonacea</taxon>
        <taxon>Plexauridae</taxon>
        <taxon>Paramuricea</taxon>
    </lineage>
</organism>
<dbReference type="FunFam" id="2.40.10.10:FF:000003">
    <property type="entry name" value="Transmembrane serine protease 3"/>
    <property type="match status" value="1"/>
</dbReference>
<dbReference type="GO" id="GO:0005509">
    <property type="term" value="F:calcium ion binding"/>
    <property type="evidence" value="ECO:0007669"/>
    <property type="project" value="InterPro"/>
</dbReference>
<keyword evidence="7" id="KW-0677">Repeat</keyword>
<keyword evidence="10" id="KW-0106">Calcium</keyword>
<evidence type="ECO:0000256" key="3">
    <source>
        <dbReference type="ARBA" id="ARBA00022525"/>
    </source>
</evidence>
<dbReference type="InterPro" id="IPR033116">
    <property type="entry name" value="TRYPSIN_SER"/>
</dbReference>
<dbReference type="PROSITE" id="PS50060">
    <property type="entry name" value="MAM_2"/>
    <property type="match status" value="1"/>
</dbReference>
<dbReference type="GO" id="GO:0016020">
    <property type="term" value="C:membrane"/>
    <property type="evidence" value="ECO:0007669"/>
    <property type="project" value="InterPro"/>
</dbReference>
<dbReference type="PROSITE" id="PS50026">
    <property type="entry name" value="EGF_3"/>
    <property type="match status" value="3"/>
</dbReference>
<dbReference type="InterPro" id="IPR018114">
    <property type="entry name" value="TRYPSIN_HIS"/>
</dbReference>
<dbReference type="FunFam" id="3.10.250.10:FF:000001">
    <property type="entry name" value="Lysyl oxidase 4 isoform X1"/>
    <property type="match status" value="1"/>
</dbReference>
<evidence type="ECO:0000256" key="2">
    <source>
        <dbReference type="ARBA" id="ARBA00009738"/>
    </source>
</evidence>
<dbReference type="CDD" id="cd00053">
    <property type="entry name" value="EGF"/>
    <property type="match status" value="1"/>
</dbReference>
<dbReference type="InterPro" id="IPR009003">
    <property type="entry name" value="Peptidase_S1_PA"/>
</dbReference>
<dbReference type="PROSITE" id="PS50287">
    <property type="entry name" value="SRCR_2"/>
    <property type="match status" value="2"/>
</dbReference>
<dbReference type="PANTHER" id="PTHR24264">
    <property type="entry name" value="TRYPSIN-RELATED"/>
    <property type="match status" value="1"/>
</dbReference>
<keyword evidence="5" id="KW-0645">Protease</keyword>
<dbReference type="Gene3D" id="2.60.120.200">
    <property type="match status" value="1"/>
</dbReference>
<dbReference type="CDD" id="cd00190">
    <property type="entry name" value="Tryp_SPc"/>
    <property type="match status" value="1"/>
</dbReference>
<dbReference type="FunFam" id="3.10.250.10:FF:000007">
    <property type="entry name" value="Soluble scavenger receptor cysteine-rich domain-containing protein SSC5D"/>
    <property type="match status" value="1"/>
</dbReference>
<dbReference type="InterPro" id="IPR036772">
    <property type="entry name" value="SRCR-like_dom_sf"/>
</dbReference>
<dbReference type="InterPro" id="IPR001881">
    <property type="entry name" value="EGF-like_Ca-bd_dom"/>
</dbReference>
<dbReference type="GO" id="GO:0006508">
    <property type="term" value="P:proteolysis"/>
    <property type="evidence" value="ECO:0007669"/>
    <property type="project" value="UniProtKB-KW"/>
</dbReference>
<dbReference type="FunFam" id="2.10.25.10:FF:000014">
    <property type="entry name" value="Latent-transforming growth factor beta-binding protein 3"/>
    <property type="match status" value="1"/>
</dbReference>
<evidence type="ECO:0000256" key="13">
    <source>
        <dbReference type="ARBA" id="ARBA00023180"/>
    </source>
</evidence>
<dbReference type="Gene3D" id="3.10.250.10">
    <property type="entry name" value="SRCR-like domain"/>
    <property type="match status" value="2"/>
</dbReference>
<comment type="subcellular location">
    <subcellularLocation>
        <location evidence="1">Secreted</location>
    </subcellularLocation>
</comment>
<evidence type="ECO:0000256" key="12">
    <source>
        <dbReference type="ARBA" id="ARBA00023170"/>
    </source>
</evidence>
<evidence type="ECO:0000256" key="15">
    <source>
        <dbReference type="PROSITE-ProRule" id="PRU00196"/>
    </source>
</evidence>
<dbReference type="InterPro" id="IPR024731">
    <property type="entry name" value="NELL2-like_EGF"/>
</dbReference>
<proteinExistence type="inferred from homology"/>
<dbReference type="PROSITE" id="PS00740">
    <property type="entry name" value="MAM_1"/>
    <property type="match status" value="1"/>
</dbReference>
<dbReference type="InterPro" id="IPR049883">
    <property type="entry name" value="NOTCH1_EGF-like"/>
</dbReference>
<sequence length="1254" mass="137596">MSKAQKGCMIGLALCWIVSVFAGSVDTYNEECLYGFYCDGMYDPLLKSRCEGGFCKCSGYFVQTNCLPNVSNCAIQHGPTTQGHPTSVCTEISSANICSQDFETYHCNGNTNPNYEVHVLGSHQALSCCSDVPETSRIEVVNKGEIGRKVVLVLASTRPVAWYLDMEDGMEIQTVVLVYKTASLATVVWSRGNVKEILKVSDVSENQNNFYGKGRDTIKLLQHVSKNYGPITSFTGRFQVEQWRLRIGWPFKSDVSSVSTPSRYASLETSTIRPSIVPSNHNKPTSTPLLYPNTPRHTLESSSSVLNLKFNEKRSSSSSINTYPPVSSVVTTDPQVLPSPLVFFHAFGTLEFHHISGLNYYANGTLKVRAPITTQLFNSSSEIKQSIAPTTSINNQLSSTRIFPQTISPSFAQISTTSLQSSMQSVTIGLDKVTSTVVQASTLSTVNTGSSLAPSSVTSSMQYMVTSSAVMTTTQLPFSCDHNNPCHEHATCTDTTQDVSCTCNKGFNGNGYQCDDFNECFFEPCPTNNECQNTPGSYNCTCLQPGACRETRIIGAHPYSGRVEVFHNGEWGTICAVGWDTNDAQVACRDVGYPYLAGLSFDIGFSKIWLSNVQCNGSETRLSDCQHPGWGNPNRLCTHQHDIAVECVPSTLRLAGSDRPDEGRIEIYFDGQWGTICDNGWDIDDANIACIEMGFAGAEKALMGSDVQDGKGRVWLDNMQCTGVIETFLKECHHSGWGNVKCGHDRDVGVKCRPKVSCDFELNTCSWRNEKQDDNFVWQRQRGSTPTLLTGPGSDNTKKSRYGVYMYIETTGRNPGDKAWLVSPTLLPKQSECLRFHYYMLGTDIGQLNVNIRESGTKNIARLWNLAEHRKDKWVEASVPLNFGKPSEIIFEAVSGNDQKGDIAIDDLIVEQSPCFVYPIGAAPDTDECLDKPCDVNATCTNTIGSYQCKCNKGYTGNGTLCTDLDECATNPCHVNATCTNTIGGFSCKCNPNTEGICDDAYRPCGLREVFSQLDSKIVGGNAADKGSWPWMAAIFYSEKKERIWCGGALINNEWVLTAAHCFDPSQDVTQFTVILGDHDILTEEPEEQKFAVDSILIHPVYHSPFNFDIAMVRLHTPANYTANILPICLQETELPAGTKCMIAGWGTRTSDAKDYPQFLREGAVPIIGQPTCESLYSGVTTISFDKVCAGYTTGTVDACQGDSGGPLMCQQDNKWYLAGLTSFGFDCAAKGYPGVYANIATVYNWVESQILQN</sequence>
<dbReference type="CDD" id="cd00054">
    <property type="entry name" value="EGF_CA"/>
    <property type="match status" value="3"/>
</dbReference>
<dbReference type="SUPFAM" id="SSF57196">
    <property type="entry name" value="EGF/Laminin"/>
    <property type="match status" value="2"/>
</dbReference>
<comment type="caution">
    <text evidence="16">The sequence shown here is derived from an EMBL/GenBank/DDBJ whole genome shotgun (WGS) entry which is preliminary data.</text>
</comment>
<evidence type="ECO:0000256" key="7">
    <source>
        <dbReference type="ARBA" id="ARBA00022737"/>
    </source>
</evidence>
<dbReference type="GO" id="GO:0004252">
    <property type="term" value="F:serine-type endopeptidase activity"/>
    <property type="evidence" value="ECO:0007669"/>
    <property type="project" value="InterPro"/>
</dbReference>
<dbReference type="PROSITE" id="PS00134">
    <property type="entry name" value="TRYPSIN_HIS"/>
    <property type="match status" value="1"/>
</dbReference>
<dbReference type="SMART" id="SM00020">
    <property type="entry name" value="Tryp_SPc"/>
    <property type="match status" value="1"/>
</dbReference>
<dbReference type="OrthoDB" id="5979691at2759"/>
<dbReference type="CDD" id="cd06263">
    <property type="entry name" value="MAM"/>
    <property type="match status" value="1"/>
</dbReference>
<gene>
    <name evidence="16" type="ORF">PACLA_8A040789</name>
</gene>
<dbReference type="SUPFAM" id="SSF50494">
    <property type="entry name" value="Trypsin-like serine proteases"/>
    <property type="match status" value="1"/>
</dbReference>
<evidence type="ECO:0000313" key="16">
    <source>
        <dbReference type="EMBL" id="CAB3992789.1"/>
    </source>
</evidence>
<dbReference type="InterPro" id="IPR000998">
    <property type="entry name" value="MAM_dom"/>
</dbReference>
<reference evidence="16" key="1">
    <citation type="submission" date="2020-04" db="EMBL/GenBank/DDBJ databases">
        <authorList>
            <person name="Alioto T."/>
            <person name="Alioto T."/>
            <person name="Gomez Garrido J."/>
        </authorList>
    </citation>
    <scope>NUCLEOTIDE SEQUENCE</scope>
    <source>
        <strain evidence="16">A484AB</strain>
    </source>
</reference>
<evidence type="ECO:0000313" key="17">
    <source>
        <dbReference type="Proteomes" id="UP001152795"/>
    </source>
</evidence>
<evidence type="ECO:0000256" key="1">
    <source>
        <dbReference type="ARBA" id="ARBA00004613"/>
    </source>
</evidence>
<dbReference type="Pfam" id="PF00530">
    <property type="entry name" value="SRCR"/>
    <property type="match status" value="2"/>
</dbReference>
<dbReference type="InterPro" id="IPR043504">
    <property type="entry name" value="Peptidase_S1_PA_chymotrypsin"/>
</dbReference>
<dbReference type="PRINTS" id="PR00258">
    <property type="entry name" value="SPERACTRCPTR"/>
</dbReference>
<dbReference type="PROSITE" id="PS00010">
    <property type="entry name" value="ASX_HYDROXYL"/>
    <property type="match status" value="2"/>
</dbReference>
<dbReference type="PROSITE" id="PS00420">
    <property type="entry name" value="SRCR_1"/>
    <property type="match status" value="1"/>
</dbReference>
<dbReference type="PROSITE" id="PS01187">
    <property type="entry name" value="EGF_CA"/>
    <property type="match status" value="2"/>
</dbReference>
<dbReference type="Pfam" id="PF07645">
    <property type="entry name" value="EGF_CA"/>
    <property type="match status" value="2"/>
</dbReference>
<feature type="disulfide bond" evidence="15">
    <location>
        <begin position="615"/>
        <end position="625"/>
    </location>
</feature>
<keyword evidence="11 15" id="KW-1015">Disulfide bond</keyword>
<keyword evidence="9" id="KW-0720">Serine protease</keyword>
<evidence type="ECO:0000256" key="9">
    <source>
        <dbReference type="ARBA" id="ARBA00022825"/>
    </source>
</evidence>
<dbReference type="GO" id="GO:0005615">
    <property type="term" value="C:extracellular space"/>
    <property type="evidence" value="ECO:0007669"/>
    <property type="project" value="TreeGrafter"/>
</dbReference>
<dbReference type="InterPro" id="IPR001314">
    <property type="entry name" value="Peptidase_S1A"/>
</dbReference>
<dbReference type="InterPro" id="IPR018097">
    <property type="entry name" value="EGF_Ca-bd_CS"/>
</dbReference>
<dbReference type="SMART" id="SM00137">
    <property type="entry name" value="MAM"/>
    <property type="match status" value="1"/>
</dbReference>
<dbReference type="PANTHER" id="PTHR24264:SF65">
    <property type="entry name" value="SRCR DOMAIN-CONTAINING PROTEIN"/>
    <property type="match status" value="1"/>
</dbReference>
<dbReference type="AlphaFoldDB" id="A0A7D9DS84"/>
<evidence type="ECO:0000256" key="11">
    <source>
        <dbReference type="ARBA" id="ARBA00023157"/>
    </source>
</evidence>